<feature type="compositionally biased region" description="Basic and acidic residues" evidence="1">
    <location>
        <begin position="102"/>
        <end position="114"/>
    </location>
</feature>
<feature type="compositionally biased region" description="Acidic residues" evidence="1">
    <location>
        <begin position="92"/>
        <end position="101"/>
    </location>
</feature>
<keyword evidence="3" id="KW-1185">Reference proteome</keyword>
<sequence>MDKGGSPRCQDTMRVLLLRLGYTPGSDEGRLKLQELMTMCMKLSKQVLDLEKEKDAQVVEILRLTKQVKRLEIQRTSCTSQPRRRKYRQVESSDDDLDEEDASKQGRSNDKTEPMLEDLFIGTSHGLSARGHIHQSITKRAMEVPRITRYSVRCLMILTDKNCINYIGWYMKDMRQPVQKDNDLVTWGDLKTLLRPNEEDEEWKNHNTTT</sequence>
<evidence type="ECO:0000313" key="3">
    <source>
        <dbReference type="Proteomes" id="UP001151760"/>
    </source>
</evidence>
<evidence type="ECO:0000256" key="1">
    <source>
        <dbReference type="SAM" id="MobiDB-lite"/>
    </source>
</evidence>
<organism evidence="2 3">
    <name type="scientific">Tanacetum coccineum</name>
    <dbReference type="NCBI Taxonomy" id="301880"/>
    <lineage>
        <taxon>Eukaryota</taxon>
        <taxon>Viridiplantae</taxon>
        <taxon>Streptophyta</taxon>
        <taxon>Embryophyta</taxon>
        <taxon>Tracheophyta</taxon>
        <taxon>Spermatophyta</taxon>
        <taxon>Magnoliopsida</taxon>
        <taxon>eudicotyledons</taxon>
        <taxon>Gunneridae</taxon>
        <taxon>Pentapetalae</taxon>
        <taxon>asterids</taxon>
        <taxon>campanulids</taxon>
        <taxon>Asterales</taxon>
        <taxon>Asteraceae</taxon>
        <taxon>Asteroideae</taxon>
        <taxon>Anthemideae</taxon>
        <taxon>Anthemidinae</taxon>
        <taxon>Tanacetum</taxon>
    </lineage>
</organism>
<dbReference type="EMBL" id="BQNB010015363">
    <property type="protein sequence ID" value="GJT39155.1"/>
    <property type="molecule type" value="Genomic_DNA"/>
</dbReference>
<gene>
    <name evidence="2" type="ORF">Tco_0939020</name>
</gene>
<feature type="region of interest" description="Disordered" evidence="1">
    <location>
        <begin position="77"/>
        <end position="114"/>
    </location>
</feature>
<evidence type="ECO:0000313" key="2">
    <source>
        <dbReference type="EMBL" id="GJT39155.1"/>
    </source>
</evidence>
<reference evidence="2" key="2">
    <citation type="submission" date="2022-01" db="EMBL/GenBank/DDBJ databases">
        <authorList>
            <person name="Yamashiro T."/>
            <person name="Shiraishi A."/>
            <person name="Satake H."/>
            <person name="Nakayama K."/>
        </authorList>
    </citation>
    <scope>NUCLEOTIDE SEQUENCE</scope>
</reference>
<name>A0ABQ5DIU8_9ASTR</name>
<proteinExistence type="predicted"/>
<protein>
    <submittedName>
        <fullName evidence="2">Uncharacterized protein</fullName>
    </submittedName>
</protein>
<comment type="caution">
    <text evidence="2">The sequence shown here is derived from an EMBL/GenBank/DDBJ whole genome shotgun (WGS) entry which is preliminary data.</text>
</comment>
<accession>A0ABQ5DIU8</accession>
<reference evidence="2" key="1">
    <citation type="journal article" date="2022" name="Int. J. Mol. Sci.">
        <title>Draft Genome of Tanacetum Coccineum: Genomic Comparison of Closely Related Tanacetum-Family Plants.</title>
        <authorList>
            <person name="Yamashiro T."/>
            <person name="Shiraishi A."/>
            <person name="Nakayama K."/>
            <person name="Satake H."/>
        </authorList>
    </citation>
    <scope>NUCLEOTIDE SEQUENCE</scope>
</reference>
<dbReference type="Proteomes" id="UP001151760">
    <property type="component" value="Unassembled WGS sequence"/>
</dbReference>